<dbReference type="InterPro" id="IPR000620">
    <property type="entry name" value="EamA_dom"/>
</dbReference>
<evidence type="ECO:0000256" key="7">
    <source>
        <dbReference type="SAM" id="Phobius"/>
    </source>
</evidence>
<feature type="transmembrane region" description="Helical" evidence="7">
    <location>
        <begin position="213"/>
        <end position="239"/>
    </location>
</feature>
<keyword evidence="6 7" id="KW-0472">Membrane</keyword>
<comment type="similarity">
    <text evidence="2">Belongs to the EamA transporter family.</text>
</comment>
<feature type="domain" description="EamA" evidence="8">
    <location>
        <begin position="9"/>
        <end position="141"/>
    </location>
</feature>
<feature type="transmembrane region" description="Helical" evidence="7">
    <location>
        <begin position="156"/>
        <end position="175"/>
    </location>
</feature>
<name>A0A1S8YSU2_9GAMM</name>
<comment type="subcellular location">
    <subcellularLocation>
        <location evidence="1">Cell membrane</location>
        <topology evidence="1">Multi-pass membrane protein</topology>
    </subcellularLocation>
</comment>
<feature type="transmembrane region" description="Helical" evidence="7">
    <location>
        <begin position="246"/>
        <end position="267"/>
    </location>
</feature>
<feature type="transmembrane region" description="Helical" evidence="7">
    <location>
        <begin position="273"/>
        <end position="291"/>
    </location>
</feature>
<dbReference type="Proteomes" id="UP000190667">
    <property type="component" value="Unassembled WGS sequence"/>
</dbReference>
<evidence type="ECO:0000256" key="3">
    <source>
        <dbReference type="ARBA" id="ARBA00022475"/>
    </source>
</evidence>
<evidence type="ECO:0000256" key="5">
    <source>
        <dbReference type="ARBA" id="ARBA00022989"/>
    </source>
</evidence>
<feature type="transmembrane region" description="Helical" evidence="7">
    <location>
        <begin position="126"/>
        <end position="144"/>
    </location>
</feature>
<evidence type="ECO:0000256" key="4">
    <source>
        <dbReference type="ARBA" id="ARBA00022692"/>
    </source>
</evidence>
<gene>
    <name evidence="9" type="ORF">BTJ39_01905</name>
</gene>
<keyword evidence="3" id="KW-1003">Cell membrane</keyword>
<evidence type="ECO:0000313" key="10">
    <source>
        <dbReference type="Proteomes" id="UP000190667"/>
    </source>
</evidence>
<feature type="domain" description="EamA" evidence="8">
    <location>
        <begin position="155"/>
        <end position="290"/>
    </location>
</feature>
<protein>
    <recommendedName>
        <fullName evidence="8">EamA domain-containing protein</fullName>
    </recommendedName>
</protein>
<feature type="transmembrane region" description="Helical" evidence="7">
    <location>
        <begin position="98"/>
        <end position="119"/>
    </location>
</feature>
<evidence type="ECO:0000313" key="9">
    <source>
        <dbReference type="EMBL" id="OON41935.1"/>
    </source>
</evidence>
<dbReference type="OrthoDB" id="7541381at2"/>
<reference evidence="9 10" key="1">
    <citation type="submission" date="2016-12" db="EMBL/GenBank/DDBJ databases">
        <title>Izhakiella australiana sp. nov. of genus Izhakiella isolated from Australian desert.</title>
        <authorList>
            <person name="Ji M."/>
        </authorList>
    </citation>
    <scope>NUCLEOTIDE SEQUENCE [LARGE SCALE GENOMIC DNA]</scope>
    <source>
        <strain evidence="9 10">D4N98</strain>
    </source>
</reference>
<organism evidence="9 10">
    <name type="scientific">Izhakiella australiensis</name>
    <dbReference type="NCBI Taxonomy" id="1926881"/>
    <lineage>
        <taxon>Bacteria</taxon>
        <taxon>Pseudomonadati</taxon>
        <taxon>Pseudomonadota</taxon>
        <taxon>Gammaproteobacteria</taxon>
        <taxon>Enterobacterales</taxon>
        <taxon>Erwiniaceae</taxon>
        <taxon>Izhakiella</taxon>
    </lineage>
</organism>
<dbReference type="GO" id="GO:0016020">
    <property type="term" value="C:membrane"/>
    <property type="evidence" value="ECO:0007669"/>
    <property type="project" value="InterPro"/>
</dbReference>
<dbReference type="Pfam" id="PF00892">
    <property type="entry name" value="EamA"/>
    <property type="match status" value="2"/>
</dbReference>
<dbReference type="AlphaFoldDB" id="A0A1S8YSU2"/>
<dbReference type="STRING" id="1926881.BTJ39_01905"/>
<keyword evidence="5 7" id="KW-1133">Transmembrane helix</keyword>
<feature type="transmembrane region" description="Helical" evidence="7">
    <location>
        <begin position="41"/>
        <end position="58"/>
    </location>
</feature>
<dbReference type="PANTHER" id="PTHR22911">
    <property type="entry name" value="ACYL-MALONYL CONDENSING ENZYME-RELATED"/>
    <property type="match status" value="1"/>
</dbReference>
<dbReference type="InterPro" id="IPR037185">
    <property type="entry name" value="EmrE-like"/>
</dbReference>
<accession>A0A1S8YSU2</accession>
<feature type="transmembrane region" description="Helical" evidence="7">
    <location>
        <begin position="70"/>
        <end position="92"/>
    </location>
</feature>
<evidence type="ECO:0000256" key="2">
    <source>
        <dbReference type="ARBA" id="ARBA00007362"/>
    </source>
</evidence>
<proteinExistence type="inferred from homology"/>
<keyword evidence="4 7" id="KW-0812">Transmembrane</keyword>
<evidence type="ECO:0000259" key="8">
    <source>
        <dbReference type="Pfam" id="PF00892"/>
    </source>
</evidence>
<sequence length="305" mass="32820">MGVDVNNKSWIVYTFMVVVTWGVWGAFSAWPTTHYGYPDQWIYIIWSLTMLIPCYFALRGQRFDFSGKAIFYGCLIGFTGAGGQLLLFKTLAMGAPAYLVFPIISISPAITVIMSLALLKERVNKLGSIGVVLALLSIVTFSISSSDGQQANGLLWLVYSVLICVAWGVQAFFMKQAANQGVHDSSIFGYMTLTGIILAPVAWLMLADKGASYPLMATLSTAFIQLLNAVGALCLVMALSRGKATIIAPCTNALAPVLTAVLSLIIYQSMPGFWAFIGIVLAISGSTMMVYSEEKINAVKATAAL</sequence>
<comment type="caution">
    <text evidence="9">The sequence shown here is derived from an EMBL/GenBank/DDBJ whole genome shotgun (WGS) entry which is preliminary data.</text>
</comment>
<evidence type="ECO:0000256" key="6">
    <source>
        <dbReference type="ARBA" id="ARBA00023136"/>
    </source>
</evidence>
<dbReference type="SUPFAM" id="SSF103481">
    <property type="entry name" value="Multidrug resistance efflux transporter EmrE"/>
    <property type="match status" value="2"/>
</dbReference>
<feature type="transmembrane region" description="Helical" evidence="7">
    <location>
        <begin position="12"/>
        <end position="29"/>
    </location>
</feature>
<keyword evidence="10" id="KW-1185">Reference proteome</keyword>
<dbReference type="PANTHER" id="PTHR22911:SF137">
    <property type="entry name" value="SOLUTE CARRIER FAMILY 35 MEMBER G2-RELATED"/>
    <property type="match status" value="1"/>
</dbReference>
<feature type="transmembrane region" description="Helical" evidence="7">
    <location>
        <begin position="187"/>
        <end position="207"/>
    </location>
</feature>
<evidence type="ECO:0000256" key="1">
    <source>
        <dbReference type="ARBA" id="ARBA00004651"/>
    </source>
</evidence>
<dbReference type="EMBL" id="MRUL01000001">
    <property type="protein sequence ID" value="OON41935.1"/>
    <property type="molecule type" value="Genomic_DNA"/>
</dbReference>